<evidence type="ECO:0000313" key="2">
    <source>
        <dbReference type="EMBL" id="MDN3701325.1"/>
    </source>
</evidence>
<dbReference type="Proteomes" id="UP001223712">
    <property type="component" value="Unassembled WGS sequence"/>
</dbReference>
<dbReference type="Pfam" id="PF13166">
    <property type="entry name" value="AAA_13"/>
    <property type="match status" value="1"/>
</dbReference>
<dbReference type="Gene3D" id="3.40.50.300">
    <property type="entry name" value="P-loop containing nucleotide triphosphate hydrolases"/>
    <property type="match status" value="2"/>
</dbReference>
<dbReference type="EMBL" id="JAUFQY010000001">
    <property type="protein sequence ID" value="MDN3701325.1"/>
    <property type="molecule type" value="Genomic_DNA"/>
</dbReference>
<evidence type="ECO:0000313" key="3">
    <source>
        <dbReference type="Proteomes" id="UP001223712"/>
    </source>
</evidence>
<comment type="caution">
    <text evidence="2">The sequence shown here is derived from an EMBL/GenBank/DDBJ whole genome shotgun (WGS) entry which is preliminary data.</text>
</comment>
<evidence type="ECO:0000259" key="1">
    <source>
        <dbReference type="Pfam" id="PF13166"/>
    </source>
</evidence>
<keyword evidence="3" id="KW-1185">Reference proteome</keyword>
<name>A0ABT8CJ28_9VIBR</name>
<sequence>MMMNAVESIVEWSKDKPVWWNLALKVALEEGELNQNHIDFIFNFAKSVEGLEPKHPNHEQLLSPIDISGYMAEENSVRLISLSQVEGVAALAEDQKLDFRKDGLTIVYGDNGAGKSSYTSILKHACLTRGALKPIAGNVFTSAPKPPQALLTLEIDDTPTELTWSNGASNNNAAKSIRVFDSSSAHHYLSNEDALGYKPVGLNLITELTKVVESIKNRISEDVMGGNGFVAIPSLNSQSKAALFLNQISELTNEADIELHCATKEEIESIKPLQDELVSDMAKSPEQIRKSLIKQRSYIAPLLESYKRPIEVLGSSNFDVLKGLELDYQEKKRVSDALRQKTLSDLPFDNIGDTQWTVLWRAAKDFLVKENKGQQFPPTKGDSCPFCLQDIQETSADKLQELEAFLNDKAARNTAEALKALTLAKVAVKSLSLNIAQFEGVLNDLDIIKPGLKVGLEELNQNLVNRQTVLSGSVLPESLDGVSLSHFQALREIDKDLFTQIGELEQQSSNNEFVAKKQARLTELTDRAYIAKHKANIITNVRRSKRVAKLNEISSQCATRSISTLSARIYSQSVIEPLKESFVKELKSFGFNRFDIKVKTRNKAGQQQFKLELANSNESVVGKVASEGEQRCIAIASFLSEMKADSRRSAVLFDDPVNSLSHQWSAKVAKRLVEESLERQVIVFTHDIVFYKLLLEASDSLKQDKVNCISLERSRSNSGLVRTNPPWDALPTSKRIGVLTTKLQKLRKIDETGTETEFREAAAVFYSFLREAWERLVEEKLLNKVVNRFERGVHLQRLNRVDDITNVDLERIHLAYDKCCIDFVGHDTAAGIRPCPTIDEVVADFDEIKDYLKHLQTDRKRT</sequence>
<feature type="domain" description="Protein CR006 P-loop" evidence="1">
    <location>
        <begin position="379"/>
        <end position="721"/>
    </location>
</feature>
<dbReference type="SUPFAM" id="SSF52540">
    <property type="entry name" value="P-loop containing nucleoside triphosphate hydrolases"/>
    <property type="match status" value="1"/>
</dbReference>
<dbReference type="InterPro" id="IPR027417">
    <property type="entry name" value="P-loop_NTPase"/>
</dbReference>
<protein>
    <submittedName>
        <fullName evidence="2">AAA family ATPase</fullName>
    </submittedName>
</protein>
<organism evidence="2 3">
    <name type="scientific">Vibrio artabrorum</name>
    <dbReference type="NCBI Taxonomy" id="446374"/>
    <lineage>
        <taxon>Bacteria</taxon>
        <taxon>Pseudomonadati</taxon>
        <taxon>Pseudomonadota</taxon>
        <taxon>Gammaproteobacteria</taxon>
        <taxon>Vibrionales</taxon>
        <taxon>Vibrionaceae</taxon>
        <taxon>Vibrio</taxon>
    </lineage>
</organism>
<proteinExistence type="predicted"/>
<dbReference type="InterPro" id="IPR026866">
    <property type="entry name" value="CR006_AAA"/>
</dbReference>
<gene>
    <name evidence="2" type="ORF">QWY96_11270</name>
</gene>
<dbReference type="RefSeq" id="WP_261837734.1">
    <property type="nucleotide sequence ID" value="NZ_AP025458.1"/>
</dbReference>
<accession>A0ABT8CJ28</accession>
<reference evidence="3" key="1">
    <citation type="journal article" date="2019" name="Int. J. Syst. Evol. Microbiol.">
        <title>The Global Catalogue of Microorganisms (GCM) 10K type strain sequencing project: providing services to taxonomists for standard genome sequencing and annotation.</title>
        <authorList>
            <consortium name="The Broad Institute Genomics Platform"/>
            <consortium name="The Broad Institute Genome Sequencing Center for Infectious Disease"/>
            <person name="Wu L."/>
            <person name="Ma J."/>
        </authorList>
    </citation>
    <scope>NUCLEOTIDE SEQUENCE [LARGE SCALE GENOMIC DNA]</scope>
    <source>
        <strain evidence="3">CECT 7226</strain>
    </source>
</reference>